<name>Q65VE7_MANSM</name>
<reference evidence="1 2" key="1">
    <citation type="journal article" date="2004" name="Nat. Biotechnol.">
        <title>The genome sequence of the capnophilic rumen bacterium Mannheimia succiniciproducens.</title>
        <authorList>
            <person name="Hong S.H."/>
            <person name="Kim J.S."/>
            <person name="Lee S.Y."/>
            <person name="In Y.H."/>
            <person name="Choi S.S."/>
            <person name="Rih J.-K."/>
            <person name="Kim C.H."/>
            <person name="Jeong H."/>
            <person name="Hur C.G."/>
            <person name="Kim J.J."/>
        </authorList>
    </citation>
    <scope>NUCLEOTIDE SEQUENCE [LARGE SCALE GENOMIC DNA]</scope>
    <source>
        <strain evidence="2">KCTC 0769BP / MBEL55E</strain>
    </source>
</reference>
<dbReference type="KEGG" id="msu:MS0455"/>
<gene>
    <name evidence="1" type="ordered locus">MS0455</name>
</gene>
<evidence type="ECO:0000313" key="2">
    <source>
        <dbReference type="Proteomes" id="UP000000607"/>
    </source>
</evidence>
<dbReference type="HOGENOM" id="CLU_3390159_0_0_6"/>
<dbReference type="EMBL" id="AE016827">
    <property type="protein sequence ID" value="AAU37063.1"/>
    <property type="molecule type" value="Genomic_DNA"/>
</dbReference>
<organism evidence="1 2">
    <name type="scientific">Mannheimia succiniciproducens (strain KCTC 0769BP / MBEL55E)</name>
    <dbReference type="NCBI Taxonomy" id="221988"/>
    <lineage>
        <taxon>Bacteria</taxon>
        <taxon>Pseudomonadati</taxon>
        <taxon>Pseudomonadota</taxon>
        <taxon>Gammaproteobacteria</taxon>
        <taxon>Pasteurellales</taxon>
        <taxon>Pasteurellaceae</taxon>
        <taxon>Basfia</taxon>
    </lineage>
</organism>
<protein>
    <submittedName>
        <fullName evidence="1">Uncharacterized protein</fullName>
    </submittedName>
</protein>
<accession>Q65VE7</accession>
<proteinExistence type="predicted"/>
<dbReference type="AlphaFoldDB" id="Q65VE7"/>
<evidence type="ECO:0000313" key="1">
    <source>
        <dbReference type="EMBL" id="AAU37063.1"/>
    </source>
</evidence>
<dbReference type="Proteomes" id="UP000000607">
    <property type="component" value="Chromosome"/>
</dbReference>
<keyword evidence="2" id="KW-1185">Reference proteome</keyword>
<sequence>MDNTSAKAEAGSVFSFILTVMVEELGALVEDK</sequence>